<evidence type="ECO:0000256" key="1">
    <source>
        <dbReference type="SAM" id="MobiDB-lite"/>
    </source>
</evidence>
<evidence type="ECO:0000313" key="4">
    <source>
        <dbReference type="EMBL" id="TWW66323.1"/>
    </source>
</evidence>
<dbReference type="EMBL" id="RHFK02000013">
    <property type="protein sequence ID" value="TWW66323.1"/>
    <property type="molecule type" value="Genomic_DNA"/>
</dbReference>
<dbReference type="Gene3D" id="2.30.29.30">
    <property type="entry name" value="Pleckstrin-homology domain (PH domain)/Phosphotyrosine-binding domain (PTB)"/>
    <property type="match status" value="1"/>
</dbReference>
<feature type="signal peptide" evidence="2">
    <location>
        <begin position="1"/>
        <end position="27"/>
    </location>
</feature>
<feature type="domain" description="PH" evidence="3">
    <location>
        <begin position="171"/>
        <end position="305"/>
    </location>
</feature>
<dbReference type="GO" id="GO:0031106">
    <property type="term" value="P:septin ring organization"/>
    <property type="evidence" value="ECO:0007669"/>
    <property type="project" value="TreeGrafter"/>
</dbReference>
<dbReference type="SUPFAM" id="SSF50729">
    <property type="entry name" value="PH domain-like"/>
    <property type="match status" value="1"/>
</dbReference>
<name>A0A5C6NGJ0_9TELE</name>
<keyword evidence="5" id="KW-1185">Reference proteome</keyword>
<dbReference type="InterPro" id="IPR012966">
    <property type="entry name" value="AHD"/>
</dbReference>
<reference evidence="4 5" key="1">
    <citation type="submission" date="2019-04" db="EMBL/GenBank/DDBJ databases">
        <title>Chromosome genome assembly for Takifugu flavidus.</title>
        <authorList>
            <person name="Xiao S."/>
        </authorList>
    </citation>
    <scope>NUCLEOTIDE SEQUENCE [LARGE SCALE GENOMIC DNA]</scope>
    <source>
        <strain evidence="4">HTHZ2018</strain>
        <tissue evidence="4">Muscle</tissue>
    </source>
</reference>
<sequence length="329" mass="36375">MRKFLFIFSAEKHCCVVFCVLLCGTEIQDTDLVMVDKTLTNICFEDPIIYSNVGPGFLLCVQLYSSSVANNPSTRTSGSRRRSRLGGSLGLSSGSRIRTVEPGRGPAPLPATLGPKSSLLAHTSLTLQHVQEAFKSHDLSFAAAEEDPFGLPLYGDMCCRLVAQPLCMIQPLISGRLQVTLGQDPRRWKEVYGVLRGQELLCFQSPEDLEGEDKPSVVIPIKKVCPEHVDGLIFGFGLSSQKCSEGNGVIGCETSQVPRCSLRWKLCTYVHRTRCREDFTYTLRTHTAEDTHRWSRVLWEHVCQMSGLLSFMAPSNIEKLLSDGGWAAG</sequence>
<dbReference type="GO" id="GO:0000281">
    <property type="term" value="P:mitotic cytokinesis"/>
    <property type="evidence" value="ECO:0007669"/>
    <property type="project" value="TreeGrafter"/>
</dbReference>
<dbReference type="GO" id="GO:0000915">
    <property type="term" value="P:actomyosin contractile ring assembly"/>
    <property type="evidence" value="ECO:0007669"/>
    <property type="project" value="TreeGrafter"/>
</dbReference>
<accession>A0A5C6NGJ0</accession>
<organism evidence="4 5">
    <name type="scientific">Takifugu flavidus</name>
    <name type="common">sansaifugu</name>
    <dbReference type="NCBI Taxonomy" id="433684"/>
    <lineage>
        <taxon>Eukaryota</taxon>
        <taxon>Metazoa</taxon>
        <taxon>Chordata</taxon>
        <taxon>Craniata</taxon>
        <taxon>Vertebrata</taxon>
        <taxon>Euteleostomi</taxon>
        <taxon>Actinopterygii</taxon>
        <taxon>Neopterygii</taxon>
        <taxon>Teleostei</taxon>
        <taxon>Neoteleostei</taxon>
        <taxon>Acanthomorphata</taxon>
        <taxon>Eupercaria</taxon>
        <taxon>Tetraodontiformes</taxon>
        <taxon>Tetradontoidea</taxon>
        <taxon>Tetraodontidae</taxon>
        <taxon>Takifugu</taxon>
    </lineage>
</organism>
<dbReference type="Proteomes" id="UP000324091">
    <property type="component" value="Chromosome 20"/>
</dbReference>
<dbReference type="AlphaFoldDB" id="A0A5C6NGJ0"/>
<evidence type="ECO:0000256" key="2">
    <source>
        <dbReference type="SAM" id="SignalP"/>
    </source>
</evidence>
<feature type="chain" id="PRO_5022687819" evidence="2">
    <location>
        <begin position="28"/>
        <end position="329"/>
    </location>
</feature>
<dbReference type="GO" id="GO:0005826">
    <property type="term" value="C:actomyosin contractile ring"/>
    <property type="evidence" value="ECO:0007669"/>
    <property type="project" value="TreeGrafter"/>
</dbReference>
<dbReference type="InterPro" id="IPR001849">
    <property type="entry name" value="PH_domain"/>
</dbReference>
<dbReference type="InterPro" id="IPR011993">
    <property type="entry name" value="PH-like_dom_sf"/>
</dbReference>
<keyword evidence="2" id="KW-0732">Signal</keyword>
<proteinExistence type="predicted"/>
<dbReference type="Pfam" id="PF00169">
    <property type="entry name" value="PH"/>
    <property type="match status" value="1"/>
</dbReference>
<comment type="caution">
    <text evidence="4">The sequence shown here is derived from an EMBL/GenBank/DDBJ whole genome shotgun (WGS) entry which is preliminary data.</text>
</comment>
<feature type="region of interest" description="Disordered" evidence="1">
    <location>
        <begin position="70"/>
        <end position="108"/>
    </location>
</feature>
<protein>
    <submittedName>
        <fullName evidence="4">Rhotekin</fullName>
    </submittedName>
</protein>
<evidence type="ECO:0000259" key="3">
    <source>
        <dbReference type="SMART" id="SM00233"/>
    </source>
</evidence>
<dbReference type="PANTHER" id="PTHR21538">
    <property type="entry name" value="ANILLIN/RHOTEKIN RTKN"/>
    <property type="match status" value="1"/>
</dbReference>
<evidence type="ECO:0000313" key="5">
    <source>
        <dbReference type="Proteomes" id="UP000324091"/>
    </source>
</evidence>
<gene>
    <name evidence="4" type="ORF">D4764_20G0003550</name>
</gene>
<dbReference type="InterPro" id="IPR051364">
    <property type="entry name" value="Cytokinesis/Rho-signaling"/>
</dbReference>
<dbReference type="SMART" id="SM00233">
    <property type="entry name" value="PH"/>
    <property type="match status" value="1"/>
</dbReference>
<dbReference type="PANTHER" id="PTHR21538:SF19">
    <property type="entry name" value="RHOTEKIN"/>
    <property type="match status" value="1"/>
</dbReference>
<dbReference type="Pfam" id="PF08174">
    <property type="entry name" value="Anillin"/>
    <property type="match status" value="1"/>
</dbReference>